<sequence>MCKHCQQVIEQLGIDIELFFRKLADLGRGQLSEWDKEIICQSLLGHSRKHIALQLRLPAESVRDRLSHYIYSQISELMQVDQEAIALNHHQKLLL</sequence>
<evidence type="ECO:0000313" key="2">
    <source>
        <dbReference type="Proteomes" id="UP000503129"/>
    </source>
</evidence>
<proteinExistence type="predicted"/>
<gene>
    <name evidence="1" type="ORF">DP114_29775</name>
</gene>
<dbReference type="Proteomes" id="UP000503129">
    <property type="component" value="Chromosome"/>
</dbReference>
<name>A0A856MLW3_9CYAN</name>
<dbReference type="KEGG" id="bsen:DP114_29775"/>
<evidence type="ECO:0000313" key="1">
    <source>
        <dbReference type="EMBL" id="QDL11532.1"/>
    </source>
</evidence>
<organism evidence="1 2">
    <name type="scientific">Brasilonema sennae CENA114</name>
    <dbReference type="NCBI Taxonomy" id="415709"/>
    <lineage>
        <taxon>Bacteria</taxon>
        <taxon>Bacillati</taxon>
        <taxon>Cyanobacteriota</taxon>
        <taxon>Cyanophyceae</taxon>
        <taxon>Nostocales</taxon>
        <taxon>Scytonemataceae</taxon>
        <taxon>Brasilonema</taxon>
        <taxon>Bromeliae group (in: Brasilonema)</taxon>
    </lineage>
</organism>
<keyword evidence="2" id="KW-1185">Reference proteome</keyword>
<dbReference type="RefSeq" id="WP_169262987.1">
    <property type="nucleotide sequence ID" value="NZ_CAWOXK010000001.1"/>
</dbReference>
<dbReference type="EMBL" id="CP030118">
    <property type="protein sequence ID" value="QDL11532.1"/>
    <property type="molecule type" value="Genomic_DNA"/>
</dbReference>
<accession>A0A856MLW3</accession>
<dbReference type="AlphaFoldDB" id="A0A856MLW3"/>
<protein>
    <submittedName>
        <fullName evidence="1">Uncharacterized protein</fullName>
    </submittedName>
</protein>
<reference evidence="1 2" key="1">
    <citation type="submission" date="2018-06" db="EMBL/GenBank/DDBJ databases">
        <title>Comparative genomics of Brasilonema spp. strains.</title>
        <authorList>
            <person name="Alvarenga D.O."/>
            <person name="Fiore M.F."/>
            <person name="Varani A.M."/>
        </authorList>
    </citation>
    <scope>NUCLEOTIDE SEQUENCE [LARGE SCALE GENOMIC DNA]</scope>
    <source>
        <strain evidence="1 2">CENA114</strain>
    </source>
</reference>